<dbReference type="EMBL" id="JAATJH010000007">
    <property type="protein sequence ID" value="NJC28019.1"/>
    <property type="molecule type" value="Genomic_DNA"/>
</dbReference>
<dbReference type="Gene3D" id="3.30.420.40">
    <property type="match status" value="2"/>
</dbReference>
<accession>A0ABX0XGM9</accession>
<sequence length="382" mass="40985">MVAAREYVVLGIMSGSSLDGLDLAVCRLLIDKDAETSISEWSILAAETDPYSLHWRARLESAPDLSGRELWRLHTDFGRWIGHRAAVFLSAHPTLSPTLVGSHGHTIFHDPDAHSTTQIGDGAALAAVVKLKTVTEFRGADVAAGGQGAPIAPVADKYLFPQYSTFLNLGGIANLSVRTSADNYLAGDISGCCQVIDRLAGLLGFPYDDGGRLAAAGQFNSDLADRLEALPFHHMPYPKSLDNAWVREQLWPVLRNDSIAAGDRLRTFTVWLARKIVTDLLEVGAVAPTKYGTSWRVASEQVRSKVLVTGGGANNDFLINQLNGVVPELEFIVPEKQLANFKEAAMIALCAVLRVEGLPNALSSATGASRDTVNGAVYLPGL</sequence>
<organism evidence="1 2">
    <name type="scientific">Neolewinella antarctica</name>
    <dbReference type="NCBI Taxonomy" id="442734"/>
    <lineage>
        <taxon>Bacteria</taxon>
        <taxon>Pseudomonadati</taxon>
        <taxon>Bacteroidota</taxon>
        <taxon>Saprospiria</taxon>
        <taxon>Saprospirales</taxon>
        <taxon>Lewinellaceae</taxon>
        <taxon>Neolewinella</taxon>
    </lineage>
</organism>
<evidence type="ECO:0000313" key="2">
    <source>
        <dbReference type="Proteomes" id="UP000770785"/>
    </source>
</evidence>
<comment type="caution">
    <text evidence="1">The sequence shown here is derived from an EMBL/GenBank/DDBJ whole genome shotgun (WGS) entry which is preliminary data.</text>
</comment>
<dbReference type="Proteomes" id="UP000770785">
    <property type="component" value="Unassembled WGS sequence"/>
</dbReference>
<dbReference type="InterPro" id="IPR005338">
    <property type="entry name" value="Anhydro_N_Ac-Mur_kinase"/>
</dbReference>
<keyword evidence="2" id="KW-1185">Reference proteome</keyword>
<dbReference type="RefSeq" id="WP_168039659.1">
    <property type="nucleotide sequence ID" value="NZ_JAATJH010000007.1"/>
</dbReference>
<proteinExistence type="predicted"/>
<name>A0ABX0XGM9_9BACT</name>
<dbReference type="Pfam" id="PF03702">
    <property type="entry name" value="AnmK"/>
    <property type="match status" value="1"/>
</dbReference>
<dbReference type="PANTHER" id="PTHR30605">
    <property type="entry name" value="ANHYDRO-N-ACETYLMURAMIC ACID KINASE"/>
    <property type="match status" value="1"/>
</dbReference>
<protein>
    <submittedName>
        <fullName evidence="1">Anhydro-N-acetylmuramic acid kinase</fullName>
        <ecNumber evidence="1">2.7.1.170</ecNumber>
    </submittedName>
</protein>
<dbReference type="EC" id="2.7.1.170" evidence="1"/>
<dbReference type="PANTHER" id="PTHR30605:SF0">
    <property type="entry name" value="ANHYDRO-N-ACETYLMURAMIC ACID KINASE"/>
    <property type="match status" value="1"/>
</dbReference>
<dbReference type="SUPFAM" id="SSF53067">
    <property type="entry name" value="Actin-like ATPase domain"/>
    <property type="match status" value="1"/>
</dbReference>
<dbReference type="GO" id="GO:0016301">
    <property type="term" value="F:kinase activity"/>
    <property type="evidence" value="ECO:0007669"/>
    <property type="project" value="UniProtKB-KW"/>
</dbReference>
<gene>
    <name evidence="1" type="ORF">GGR27_003538</name>
</gene>
<keyword evidence="1" id="KW-0808">Transferase</keyword>
<reference evidence="1 2" key="1">
    <citation type="submission" date="2020-03" db="EMBL/GenBank/DDBJ databases">
        <title>Genomic Encyclopedia of Type Strains, Phase IV (KMG-IV): sequencing the most valuable type-strain genomes for metagenomic binning, comparative biology and taxonomic classification.</title>
        <authorList>
            <person name="Goeker M."/>
        </authorList>
    </citation>
    <scope>NUCLEOTIDE SEQUENCE [LARGE SCALE GENOMIC DNA]</scope>
    <source>
        <strain evidence="1 2">DSM 105096</strain>
    </source>
</reference>
<dbReference type="InterPro" id="IPR043129">
    <property type="entry name" value="ATPase_NBD"/>
</dbReference>
<evidence type="ECO:0000313" key="1">
    <source>
        <dbReference type="EMBL" id="NJC28019.1"/>
    </source>
</evidence>
<keyword evidence="1" id="KW-0418">Kinase</keyword>